<dbReference type="OrthoDB" id="7728370at2"/>
<organism evidence="3 4">
    <name type="scientific">Roseovarius lutimaris</name>
    <dbReference type="NCBI Taxonomy" id="1005928"/>
    <lineage>
        <taxon>Bacteria</taxon>
        <taxon>Pseudomonadati</taxon>
        <taxon>Pseudomonadota</taxon>
        <taxon>Alphaproteobacteria</taxon>
        <taxon>Rhodobacterales</taxon>
        <taxon>Roseobacteraceae</taxon>
        <taxon>Roseovarius</taxon>
    </lineage>
</organism>
<dbReference type="EMBL" id="FOVP01000029">
    <property type="protein sequence ID" value="SFO34424.1"/>
    <property type="molecule type" value="Genomic_DNA"/>
</dbReference>
<dbReference type="Proteomes" id="UP000198599">
    <property type="component" value="Unassembled WGS sequence"/>
</dbReference>
<evidence type="ECO:0000256" key="1">
    <source>
        <dbReference type="SAM" id="Coils"/>
    </source>
</evidence>
<sequence length="110" mass="12849">MSSIETQIAQVQKRIDQERARLKDLRARDGAQKRKRDTRRKIIFGYAFLEWLAARPADERRRLLTAVHAGLKDRERQDFPLDVTLKELAEADPSPETPERHDPTPCLPFE</sequence>
<dbReference type="RefSeq" id="WP_092842069.1">
    <property type="nucleotide sequence ID" value="NZ_FOVP01000029.1"/>
</dbReference>
<evidence type="ECO:0000313" key="4">
    <source>
        <dbReference type="Proteomes" id="UP000198599"/>
    </source>
</evidence>
<feature type="region of interest" description="Disordered" evidence="2">
    <location>
        <begin position="89"/>
        <end position="110"/>
    </location>
</feature>
<accession>A0A1I5GEM2</accession>
<evidence type="ECO:0008006" key="5">
    <source>
        <dbReference type="Google" id="ProtNLM"/>
    </source>
</evidence>
<feature type="coiled-coil region" evidence="1">
    <location>
        <begin position="1"/>
        <end position="28"/>
    </location>
</feature>
<evidence type="ECO:0000256" key="2">
    <source>
        <dbReference type="SAM" id="MobiDB-lite"/>
    </source>
</evidence>
<proteinExistence type="predicted"/>
<gene>
    <name evidence="3" type="ORF">SAMN04487859_12919</name>
</gene>
<keyword evidence="4" id="KW-1185">Reference proteome</keyword>
<keyword evidence="1" id="KW-0175">Coiled coil</keyword>
<name>A0A1I5GEM2_9RHOB</name>
<reference evidence="4" key="1">
    <citation type="submission" date="2016-10" db="EMBL/GenBank/DDBJ databases">
        <authorList>
            <person name="Varghese N."/>
            <person name="Submissions S."/>
        </authorList>
    </citation>
    <scope>NUCLEOTIDE SEQUENCE [LARGE SCALE GENOMIC DNA]</scope>
    <source>
        <strain evidence="4">DSM 28463</strain>
    </source>
</reference>
<evidence type="ECO:0000313" key="3">
    <source>
        <dbReference type="EMBL" id="SFO34424.1"/>
    </source>
</evidence>
<protein>
    <recommendedName>
        <fullName evidence="5">Relaxasome subunit MobC</fullName>
    </recommendedName>
</protein>
<dbReference type="AlphaFoldDB" id="A0A1I5GEM2"/>